<evidence type="ECO:0000313" key="2">
    <source>
        <dbReference type="Proteomes" id="UP001151760"/>
    </source>
</evidence>
<proteinExistence type="predicted"/>
<dbReference type="Proteomes" id="UP001151760">
    <property type="component" value="Unassembled WGS sequence"/>
</dbReference>
<organism evidence="1 2">
    <name type="scientific">Tanacetum coccineum</name>
    <dbReference type="NCBI Taxonomy" id="301880"/>
    <lineage>
        <taxon>Eukaryota</taxon>
        <taxon>Viridiplantae</taxon>
        <taxon>Streptophyta</taxon>
        <taxon>Embryophyta</taxon>
        <taxon>Tracheophyta</taxon>
        <taxon>Spermatophyta</taxon>
        <taxon>Magnoliopsida</taxon>
        <taxon>eudicotyledons</taxon>
        <taxon>Gunneridae</taxon>
        <taxon>Pentapetalae</taxon>
        <taxon>asterids</taxon>
        <taxon>campanulids</taxon>
        <taxon>Asterales</taxon>
        <taxon>Asteraceae</taxon>
        <taxon>Asteroideae</taxon>
        <taxon>Anthemideae</taxon>
        <taxon>Anthemidinae</taxon>
        <taxon>Tanacetum</taxon>
    </lineage>
</organism>
<name>A0ABQ4Y2S4_9ASTR</name>
<keyword evidence="2" id="KW-1185">Reference proteome</keyword>
<dbReference type="EMBL" id="BQNB010009995">
    <property type="protein sequence ID" value="GJS71283.1"/>
    <property type="molecule type" value="Genomic_DNA"/>
</dbReference>
<protein>
    <submittedName>
        <fullName evidence="1">Uncharacterized protein</fullName>
    </submittedName>
</protein>
<reference evidence="1" key="1">
    <citation type="journal article" date="2022" name="Int. J. Mol. Sci.">
        <title>Draft Genome of Tanacetum Coccineum: Genomic Comparison of Closely Related Tanacetum-Family Plants.</title>
        <authorList>
            <person name="Yamashiro T."/>
            <person name="Shiraishi A."/>
            <person name="Nakayama K."/>
            <person name="Satake H."/>
        </authorList>
    </citation>
    <scope>NUCLEOTIDE SEQUENCE</scope>
</reference>
<evidence type="ECO:0000313" key="1">
    <source>
        <dbReference type="EMBL" id="GJS71283.1"/>
    </source>
</evidence>
<reference evidence="1" key="2">
    <citation type="submission" date="2022-01" db="EMBL/GenBank/DDBJ databases">
        <authorList>
            <person name="Yamashiro T."/>
            <person name="Shiraishi A."/>
            <person name="Satake H."/>
            <person name="Nakayama K."/>
        </authorList>
    </citation>
    <scope>NUCLEOTIDE SEQUENCE</scope>
</reference>
<sequence length="146" mass="16646">MQFLCGEITRRGNTTKRPILKRSSISRSLVPYIRTHRQFLKTTHGYLIHVSQTSLTTIQASTTTSTATTAITQQKTLSPPSHQSQQGIIKFDQHSAIESRQEEYIDKQEIERKIEENGEKSLLPNQFRYAMRAHLRATSRISSTSA</sequence>
<comment type="caution">
    <text evidence="1">The sequence shown here is derived from an EMBL/GenBank/DDBJ whole genome shotgun (WGS) entry which is preliminary data.</text>
</comment>
<accession>A0ABQ4Y2S4</accession>
<gene>
    <name evidence="1" type="ORF">Tco_0704124</name>
</gene>